<accession>A0A9X1VDW7</accession>
<protein>
    <submittedName>
        <fullName evidence="1">Uncharacterized protein</fullName>
    </submittedName>
</protein>
<dbReference type="Proteomes" id="UP001139263">
    <property type="component" value="Unassembled WGS sequence"/>
</dbReference>
<comment type="caution">
    <text evidence="1">The sequence shown here is derived from an EMBL/GenBank/DDBJ whole genome shotgun (WGS) entry which is preliminary data.</text>
</comment>
<evidence type="ECO:0000313" key="2">
    <source>
        <dbReference type="Proteomes" id="UP001139263"/>
    </source>
</evidence>
<dbReference type="AlphaFoldDB" id="A0A9X1VDW7"/>
<gene>
    <name evidence="1" type="ORF">MM817_02562</name>
</gene>
<organism evidence="1 2">
    <name type="scientific">Sulfoacidibacillus ferrooxidans</name>
    <dbReference type="NCBI Taxonomy" id="2005001"/>
    <lineage>
        <taxon>Bacteria</taxon>
        <taxon>Bacillati</taxon>
        <taxon>Bacillota</taxon>
        <taxon>Bacilli</taxon>
        <taxon>Bacillales</taxon>
        <taxon>Alicyclobacillaceae</taxon>
        <taxon>Sulfoacidibacillus</taxon>
    </lineage>
</organism>
<sequence length="50" mass="5926">MAHSIPNNSSQADRDLLQKMPDLLLSMEYEQLISDVKSLYRFMFDQTFTR</sequence>
<evidence type="ECO:0000313" key="1">
    <source>
        <dbReference type="EMBL" id="MCI0184267.1"/>
    </source>
</evidence>
<proteinExistence type="predicted"/>
<dbReference type="RefSeq" id="WP_241715774.1">
    <property type="nucleotide sequence ID" value="NZ_JALBUF010000011.1"/>
</dbReference>
<name>A0A9X1VDW7_9BACL</name>
<reference evidence="1" key="1">
    <citation type="submission" date="2022-03" db="EMBL/GenBank/DDBJ databases">
        <title>Draft Genome Sequence of Firmicute Strain S0AB, a Heterotrophic Iron/Sulfur-Oxidizing Extreme Acidophile.</title>
        <authorList>
            <person name="Vergara E."/>
            <person name="Pakostova E."/>
            <person name="Johnson D.B."/>
            <person name="Holmes D.S."/>
        </authorList>
    </citation>
    <scope>NUCLEOTIDE SEQUENCE</scope>
    <source>
        <strain evidence="1">S0AB</strain>
    </source>
</reference>
<keyword evidence="2" id="KW-1185">Reference proteome</keyword>
<dbReference type="EMBL" id="JALBUF010000011">
    <property type="protein sequence ID" value="MCI0184267.1"/>
    <property type="molecule type" value="Genomic_DNA"/>
</dbReference>